<evidence type="ECO:0000313" key="1">
    <source>
        <dbReference type="EMBL" id="MTD34112.1"/>
    </source>
</evidence>
<accession>A0A844GEC8</accession>
<comment type="caution">
    <text evidence="1">The sequence shown here is derived from an EMBL/GenBank/DDBJ whole genome shotgun (WGS) entry which is preliminary data.</text>
</comment>
<dbReference type="RefSeq" id="WP_230371290.1">
    <property type="nucleotide sequence ID" value="NZ_WLYX01000001.1"/>
</dbReference>
<dbReference type="EMBL" id="WLYX01000001">
    <property type="protein sequence ID" value="MTD34112.1"/>
    <property type="molecule type" value="Genomic_DNA"/>
</dbReference>
<dbReference type="AlphaFoldDB" id="A0A844GEC8"/>
<gene>
    <name evidence="1" type="ORF">GKE73_16975</name>
</gene>
<dbReference type="Proteomes" id="UP000446658">
    <property type="component" value="Unassembled WGS sequence"/>
</dbReference>
<reference evidence="1 2" key="1">
    <citation type="submission" date="2019-11" db="EMBL/GenBank/DDBJ databases">
        <title>Draft genome sequence of Paludibacterium sp. dN18-1.</title>
        <authorList>
            <person name="Im W.-T."/>
        </authorList>
    </citation>
    <scope>NUCLEOTIDE SEQUENCE [LARGE SCALE GENOMIC DNA]</scope>
    <source>
        <strain evidence="2">dN 18-1</strain>
    </source>
</reference>
<organism evidence="1 2">
    <name type="scientific">Paludibacterium denitrificans</name>
    <dbReference type="NCBI Taxonomy" id="2675226"/>
    <lineage>
        <taxon>Bacteria</taxon>
        <taxon>Pseudomonadati</taxon>
        <taxon>Pseudomonadota</taxon>
        <taxon>Betaproteobacteria</taxon>
        <taxon>Neisseriales</taxon>
        <taxon>Chromobacteriaceae</taxon>
        <taxon>Paludibacterium</taxon>
    </lineage>
</organism>
<protein>
    <submittedName>
        <fullName evidence="1">Uncharacterized protein</fullName>
    </submittedName>
</protein>
<keyword evidence="2" id="KW-1185">Reference proteome</keyword>
<sequence>MAMDSRHDNVRLVVPGHGLPTHWRVAVIGGMFPGLTARNRPPRQDDFLECLALDADTLEITNINGMGWPPYSAGTAVIQYGPPLDLSGVAAARMQFRQAVTSDVVLAELTLNSGLSVTDGAVDVIASASVTAGLPAGPVFASLELTYADGTVRTVLSNMRIDVVEDVTR</sequence>
<name>A0A844GEC8_9NEIS</name>
<evidence type="ECO:0000313" key="2">
    <source>
        <dbReference type="Proteomes" id="UP000446658"/>
    </source>
</evidence>
<proteinExistence type="predicted"/>